<evidence type="ECO:0000256" key="6">
    <source>
        <dbReference type="ARBA" id="ARBA00022490"/>
    </source>
</evidence>
<comment type="caution">
    <text evidence="25">The sequence shown here is derived from an EMBL/GenBank/DDBJ whole genome shotgun (WGS) entry which is preliminary data.</text>
</comment>
<keyword evidence="17" id="KW-0539">Nucleus</keyword>
<dbReference type="GO" id="GO:0005886">
    <property type="term" value="C:plasma membrane"/>
    <property type="evidence" value="ECO:0007669"/>
    <property type="project" value="UniProtKB-SubCell"/>
</dbReference>
<keyword evidence="11" id="KW-0677">Repeat</keyword>
<dbReference type="PROSITE" id="PS00107">
    <property type="entry name" value="PROTEIN_KINASE_ATP"/>
    <property type="match status" value="1"/>
</dbReference>
<feature type="compositionally biased region" description="Polar residues" evidence="23">
    <location>
        <begin position="510"/>
        <end position="524"/>
    </location>
</feature>
<dbReference type="GO" id="GO:0005524">
    <property type="term" value="F:ATP binding"/>
    <property type="evidence" value="ECO:0007669"/>
    <property type="project" value="UniProtKB-UniRule"/>
</dbReference>
<evidence type="ECO:0000313" key="26">
    <source>
        <dbReference type="Proteomes" id="UP001141806"/>
    </source>
</evidence>
<evidence type="ECO:0000256" key="13">
    <source>
        <dbReference type="ARBA" id="ARBA00022777"/>
    </source>
</evidence>
<feature type="compositionally biased region" description="Polar residues" evidence="23">
    <location>
        <begin position="955"/>
        <end position="970"/>
    </location>
</feature>
<dbReference type="GO" id="GO:0005730">
    <property type="term" value="C:nucleolus"/>
    <property type="evidence" value="ECO:0007669"/>
    <property type="project" value="UniProtKB-SubCell"/>
</dbReference>
<dbReference type="SUPFAM" id="SSF48371">
    <property type="entry name" value="ARM repeat"/>
    <property type="match status" value="2"/>
</dbReference>
<dbReference type="Gene3D" id="1.25.10.10">
    <property type="entry name" value="Leucine-rich Repeat Variant"/>
    <property type="match status" value="2"/>
</dbReference>
<comment type="catalytic activity">
    <reaction evidence="20">
        <text>L-seryl-[protein] + ATP = O-phospho-L-seryl-[protein] + ADP + H(+)</text>
        <dbReference type="Rhea" id="RHEA:17989"/>
        <dbReference type="Rhea" id="RHEA-COMP:9863"/>
        <dbReference type="Rhea" id="RHEA-COMP:11604"/>
        <dbReference type="ChEBI" id="CHEBI:15378"/>
        <dbReference type="ChEBI" id="CHEBI:29999"/>
        <dbReference type="ChEBI" id="CHEBI:30616"/>
        <dbReference type="ChEBI" id="CHEBI:83421"/>
        <dbReference type="ChEBI" id="CHEBI:456216"/>
        <dbReference type="EC" id="2.7.11.1"/>
    </reaction>
</comment>
<keyword evidence="26" id="KW-1185">Reference proteome</keyword>
<keyword evidence="15" id="KW-0472">Membrane</keyword>
<evidence type="ECO:0000256" key="9">
    <source>
        <dbReference type="ARBA" id="ARBA00022618"/>
    </source>
</evidence>
<keyword evidence="12 22" id="KW-0547">Nucleotide-binding</keyword>
<dbReference type="InterPro" id="IPR011009">
    <property type="entry name" value="Kinase-like_dom_sf"/>
</dbReference>
<dbReference type="EC" id="2.7.11.1" evidence="4"/>
<dbReference type="FunFam" id="1.25.10.10:FF:000304">
    <property type="entry name" value="MAP3K epsilon protein kinase 1-like"/>
    <property type="match status" value="1"/>
</dbReference>
<evidence type="ECO:0000256" key="21">
    <source>
        <dbReference type="ARBA" id="ARBA00054419"/>
    </source>
</evidence>
<comment type="catalytic activity">
    <reaction evidence="19">
        <text>L-threonyl-[protein] + ATP = O-phospho-L-threonyl-[protein] + ADP + H(+)</text>
        <dbReference type="Rhea" id="RHEA:46608"/>
        <dbReference type="Rhea" id="RHEA-COMP:11060"/>
        <dbReference type="Rhea" id="RHEA-COMP:11605"/>
        <dbReference type="ChEBI" id="CHEBI:15378"/>
        <dbReference type="ChEBI" id="CHEBI:30013"/>
        <dbReference type="ChEBI" id="CHEBI:30616"/>
        <dbReference type="ChEBI" id="CHEBI:61977"/>
        <dbReference type="ChEBI" id="CHEBI:456216"/>
        <dbReference type="EC" id="2.7.11.1"/>
    </reaction>
</comment>
<gene>
    <name evidence="25" type="ORF">NE237_020922</name>
</gene>
<feature type="domain" description="Protein kinase" evidence="24">
    <location>
        <begin position="20"/>
        <end position="275"/>
    </location>
</feature>
<dbReference type="SUPFAM" id="SSF56112">
    <property type="entry name" value="Protein kinase-like (PK-like)"/>
    <property type="match status" value="1"/>
</dbReference>
<evidence type="ECO:0000256" key="3">
    <source>
        <dbReference type="ARBA" id="ARBA00004604"/>
    </source>
</evidence>
<evidence type="ECO:0000256" key="11">
    <source>
        <dbReference type="ARBA" id="ARBA00022737"/>
    </source>
</evidence>
<evidence type="ECO:0000256" key="2">
    <source>
        <dbReference type="ARBA" id="ARBA00004267"/>
    </source>
</evidence>
<evidence type="ECO:0000256" key="14">
    <source>
        <dbReference type="ARBA" id="ARBA00022840"/>
    </source>
</evidence>
<evidence type="ECO:0000256" key="7">
    <source>
        <dbReference type="ARBA" id="ARBA00022527"/>
    </source>
</evidence>
<evidence type="ECO:0000256" key="1">
    <source>
        <dbReference type="ARBA" id="ARBA00004236"/>
    </source>
</evidence>
<dbReference type="InterPro" id="IPR052441">
    <property type="entry name" value="Armadillo-Ser/Thr_Kinase"/>
</dbReference>
<comment type="function">
    <text evidence="21">Serine/threonine-protein kinase involved in the spatial and temporal control system organizing cortical activities in mitotic and postmitotic cells. Required for the normal functioning of the plasma membrane in developing pollen. Involved in the regulation of cell expansion and embryo development.</text>
</comment>
<evidence type="ECO:0000256" key="19">
    <source>
        <dbReference type="ARBA" id="ARBA00047899"/>
    </source>
</evidence>
<evidence type="ECO:0000256" key="16">
    <source>
        <dbReference type="ARBA" id="ARBA00023212"/>
    </source>
</evidence>
<evidence type="ECO:0000256" key="17">
    <source>
        <dbReference type="ARBA" id="ARBA00023242"/>
    </source>
</evidence>
<dbReference type="GO" id="GO:0051301">
    <property type="term" value="P:cell division"/>
    <property type="evidence" value="ECO:0007669"/>
    <property type="project" value="UniProtKB-KW"/>
</dbReference>
<dbReference type="Proteomes" id="UP001141806">
    <property type="component" value="Unassembled WGS sequence"/>
</dbReference>
<evidence type="ECO:0000256" key="20">
    <source>
        <dbReference type="ARBA" id="ARBA00048679"/>
    </source>
</evidence>
<dbReference type="InterPro" id="IPR000719">
    <property type="entry name" value="Prot_kinase_dom"/>
</dbReference>
<organism evidence="25 26">
    <name type="scientific">Protea cynaroides</name>
    <dbReference type="NCBI Taxonomy" id="273540"/>
    <lineage>
        <taxon>Eukaryota</taxon>
        <taxon>Viridiplantae</taxon>
        <taxon>Streptophyta</taxon>
        <taxon>Embryophyta</taxon>
        <taxon>Tracheophyta</taxon>
        <taxon>Spermatophyta</taxon>
        <taxon>Magnoliopsida</taxon>
        <taxon>Proteales</taxon>
        <taxon>Proteaceae</taxon>
        <taxon>Protea</taxon>
    </lineage>
</organism>
<keyword evidence="6" id="KW-0963">Cytoplasm</keyword>
<comment type="subcellular location">
    <subcellularLocation>
        <location evidence="1">Cell membrane</location>
    </subcellularLocation>
    <subcellularLocation>
        <location evidence="2">Cytoplasm</location>
        <location evidence="2">Cytoskeleton</location>
        <location evidence="2">Microtubule organizing center</location>
    </subcellularLocation>
    <subcellularLocation>
        <location evidence="3">Nucleus</location>
        <location evidence="3">Nucleolus</location>
    </subcellularLocation>
</comment>
<evidence type="ECO:0000256" key="12">
    <source>
        <dbReference type="ARBA" id="ARBA00022741"/>
    </source>
</evidence>
<evidence type="ECO:0000256" key="15">
    <source>
        <dbReference type="ARBA" id="ARBA00023136"/>
    </source>
</evidence>
<keyword evidence="5" id="KW-1003">Cell membrane</keyword>
<accession>A0A9Q0H710</accession>
<dbReference type="InterPro" id="IPR017441">
    <property type="entry name" value="Protein_kinase_ATP_BS"/>
</dbReference>
<evidence type="ECO:0000256" key="23">
    <source>
        <dbReference type="SAM" id="MobiDB-lite"/>
    </source>
</evidence>
<evidence type="ECO:0000256" key="18">
    <source>
        <dbReference type="ARBA" id="ARBA00023306"/>
    </source>
</evidence>
<dbReference type="PROSITE" id="PS50011">
    <property type="entry name" value="PROTEIN_KINASE_DOM"/>
    <property type="match status" value="1"/>
</dbReference>
<dbReference type="SMART" id="SM00220">
    <property type="entry name" value="S_TKc"/>
    <property type="match status" value="1"/>
</dbReference>
<keyword evidence="18" id="KW-0131">Cell cycle</keyword>
<dbReference type="GO" id="GO:0005815">
    <property type="term" value="C:microtubule organizing center"/>
    <property type="evidence" value="ECO:0007669"/>
    <property type="project" value="UniProtKB-SubCell"/>
</dbReference>
<dbReference type="CDD" id="cd06627">
    <property type="entry name" value="STKc_Cdc7_like"/>
    <property type="match status" value="1"/>
</dbReference>
<keyword evidence="16" id="KW-0206">Cytoskeleton</keyword>
<evidence type="ECO:0000256" key="8">
    <source>
        <dbReference type="ARBA" id="ARBA00022553"/>
    </source>
</evidence>
<dbReference type="InterPro" id="IPR016024">
    <property type="entry name" value="ARM-type_fold"/>
</dbReference>
<feature type="region of interest" description="Disordered" evidence="23">
    <location>
        <begin position="452"/>
        <end position="528"/>
    </location>
</feature>
<dbReference type="PRINTS" id="PR00109">
    <property type="entry name" value="TYRKINASE"/>
</dbReference>
<evidence type="ECO:0000256" key="10">
    <source>
        <dbReference type="ARBA" id="ARBA00022679"/>
    </source>
</evidence>
<dbReference type="InterPro" id="IPR000225">
    <property type="entry name" value="Armadillo"/>
</dbReference>
<feature type="compositionally biased region" description="Polar residues" evidence="23">
    <location>
        <begin position="469"/>
        <end position="478"/>
    </location>
</feature>
<dbReference type="Pfam" id="PF00069">
    <property type="entry name" value="Pkinase"/>
    <property type="match status" value="1"/>
</dbReference>
<dbReference type="PROSITE" id="PS00108">
    <property type="entry name" value="PROTEIN_KINASE_ST"/>
    <property type="match status" value="1"/>
</dbReference>
<keyword evidence="13" id="KW-0418">Kinase</keyword>
<evidence type="ECO:0000259" key="24">
    <source>
        <dbReference type="PROSITE" id="PS50011"/>
    </source>
</evidence>
<keyword evidence="14 22" id="KW-0067">ATP-binding</keyword>
<dbReference type="PANTHER" id="PTHR46618">
    <property type="entry name" value="ARMADILLO REPEAT-CONTAINING PROTEIN 3"/>
    <property type="match status" value="1"/>
</dbReference>
<keyword evidence="8" id="KW-0597">Phosphoprotein</keyword>
<dbReference type="OrthoDB" id="8693905at2759"/>
<reference evidence="25" key="1">
    <citation type="journal article" date="2023" name="Plant J.">
        <title>The genome of the king protea, Protea cynaroides.</title>
        <authorList>
            <person name="Chang J."/>
            <person name="Duong T.A."/>
            <person name="Schoeman C."/>
            <person name="Ma X."/>
            <person name="Roodt D."/>
            <person name="Barker N."/>
            <person name="Li Z."/>
            <person name="Van de Peer Y."/>
            <person name="Mizrachi E."/>
        </authorList>
    </citation>
    <scope>NUCLEOTIDE SEQUENCE</scope>
    <source>
        <tissue evidence="25">Young leaves</tissue>
    </source>
</reference>
<dbReference type="PANTHER" id="PTHR46618:SF1">
    <property type="entry name" value="ARMADILLO REPEAT-CONTAINING PROTEIN 3"/>
    <property type="match status" value="1"/>
</dbReference>
<sequence length="1468" mass="162729">MSRHGVTSHFHKSKTLDNKYMLGDEIGKGAHARVYKGLDLENGDFVAIKQVSLENIAQEDLNIIMQEIDLLKNLNHKNIVKYLGSLKTKTHLHIILEYVENGSLANIIKPTKFGPFPESLVAVYIAQVLEGLVYLHEQGVIHRDIKGANILTTKEGLVKLADFGVATKLTEADINTHSAVVGTPYWMAPEVIEMSGVSAASDIWSVGCTVIELLTCVPPYYDLQPMPALWRIVQDEHPPIPDHLSPEITDFLRQCFKKDARQRPDAKTLLLHSWIQNSRPTLQPSLREASGTIRNIEEDISLASEISYGHQRSGETPSGEKMKKDAFEFKLHQEDSTKELLAADATDMGKSPKEQNSNGDFVCEHVNLIDDGVSDPDPTLALYDLVPTRTSPGRFLSTGEEASTNSTGVVELSSLGNRYESVVNGEVEYPESKKKNVITGENEWKGSSVLENGLHNVGKTSPGKAVKTSIGSGSNELSRFSDPPGDASLDDLFQPLDRNQEDRVSEASKYASSSHMNQGTSHDAGSSDLAAKLKARMAQKRLENGMGQANGGGLLRLMMGVLREDVIGIDSLVFDEKLPGESLFPLQAVEFSRLVGSLRPEEPEDVIVSACQKLTAFFHGRPEQKIVYVTQHGLLPLMELLELPKTRVICSVLQMINQIIKDNTDFQENACLIGLIPVVMSFAAPDRPREVRMQAVYFLQQLCQSSSLTLQMFIACRGIPVLVGFLEADYAKYREMVHLAIDCMWQVFMLQRSTPRNDFCRIAAKNGILIRLINTLHSLNEATRLVYVSSASGSIPADGSVQRPRSGPLDYNHPVSAHCETSPSGADLPDMLKFRNGITDHPSSLSGTLEPLRASASHSQKSDINRSDTRYFPGDTDKPQSSHVVIEASVASPEPTVIENVGTRSTKNTALKELELWDLQKSDQSWTEADVLRQQRVNNSTNRILIDKPQKQMEDTSNGVPTTSASQQDQVRPLLSLLEKEPPSKHFSGQLEYVRHFSGLGRNESILPLLHASTERKTTNGELDFLMEEFAEVSGRGKEGGNLDHSRLSHKTVTKKVGPPTPNEGAVSTSGIASRTASGVLSGSGVLNARPGSTTSSGLLSHMVSTLNSDVAREYLEKVADLLLEFAQADTTVKSYMCSQSLLSRLFQMFNRIEPPILLKLLKCINHLSTDANCLENLQRADAIRHLIPNLELQEGPLISQMHHEVLSALFNLCKINKRRQEQAAESGIIPHLMRFIMSDSPLKQYALPLLCDMAHSSRYSREQLRAHGGLDVYLSLLDDELWSVTALDSIAICLAHDNDNRKVEQALLRKEAVLKLVKFFEGCPQQHFVHILEPFLKMITKSSRINTALAVNGLTPLLIARLDHQDAIARLNLLRLIKAVYEHHPRPKQLIVENDLPQKLQNLIEERREHSGGQVLVKQMATALLKALHINTVLQRRFDESHPSQAGVEVVLDLCYGRRYFISAEEI</sequence>
<feature type="region of interest" description="Disordered" evidence="23">
    <location>
        <begin position="842"/>
        <end position="881"/>
    </location>
</feature>
<keyword evidence="9" id="KW-0132">Cell division</keyword>
<feature type="binding site" evidence="22">
    <location>
        <position position="49"/>
    </location>
    <ligand>
        <name>ATP</name>
        <dbReference type="ChEBI" id="CHEBI:30616"/>
    </ligand>
</feature>
<dbReference type="FunFam" id="1.25.10.10:FF:000278">
    <property type="entry name" value="MAP3K epsilon protein kinase 1"/>
    <property type="match status" value="1"/>
</dbReference>
<proteinExistence type="predicted"/>
<name>A0A9Q0H710_9MAGN</name>
<dbReference type="FunFam" id="1.10.510.10:FF:000372">
    <property type="entry name" value="MAP3K epsilon protein kinase 1"/>
    <property type="match status" value="1"/>
</dbReference>
<dbReference type="InterPro" id="IPR011989">
    <property type="entry name" value="ARM-like"/>
</dbReference>
<keyword evidence="7" id="KW-0723">Serine/threonine-protein kinase</keyword>
<feature type="region of interest" description="Disordered" evidence="23">
    <location>
        <begin position="949"/>
        <end position="970"/>
    </location>
</feature>
<dbReference type="InterPro" id="IPR008271">
    <property type="entry name" value="Ser/Thr_kinase_AS"/>
</dbReference>
<dbReference type="SMART" id="SM00185">
    <property type="entry name" value="ARM"/>
    <property type="match status" value="3"/>
</dbReference>
<dbReference type="Gene3D" id="1.10.510.10">
    <property type="entry name" value="Transferase(Phosphotransferase) domain 1"/>
    <property type="match status" value="1"/>
</dbReference>
<feature type="compositionally biased region" description="Basic and acidic residues" evidence="23">
    <location>
        <begin position="860"/>
        <end position="880"/>
    </location>
</feature>
<dbReference type="GO" id="GO:0004674">
    <property type="term" value="F:protein serine/threonine kinase activity"/>
    <property type="evidence" value="ECO:0007669"/>
    <property type="project" value="UniProtKB-KW"/>
</dbReference>
<evidence type="ECO:0000256" key="5">
    <source>
        <dbReference type="ARBA" id="ARBA00022475"/>
    </source>
</evidence>
<keyword evidence="10" id="KW-0808">Transferase</keyword>
<evidence type="ECO:0000256" key="4">
    <source>
        <dbReference type="ARBA" id="ARBA00012513"/>
    </source>
</evidence>
<evidence type="ECO:0000313" key="25">
    <source>
        <dbReference type="EMBL" id="KAJ4961012.1"/>
    </source>
</evidence>
<dbReference type="InterPro" id="IPR001245">
    <property type="entry name" value="Ser-Thr/Tyr_kinase_cat_dom"/>
</dbReference>
<protein>
    <recommendedName>
        <fullName evidence="4">non-specific serine/threonine protein kinase</fullName>
        <ecNumber evidence="4">2.7.11.1</ecNumber>
    </recommendedName>
</protein>
<evidence type="ECO:0000256" key="22">
    <source>
        <dbReference type="PROSITE-ProRule" id="PRU10141"/>
    </source>
</evidence>
<dbReference type="EMBL" id="JAMYWD010000009">
    <property type="protein sequence ID" value="KAJ4961012.1"/>
    <property type="molecule type" value="Genomic_DNA"/>
</dbReference>